<dbReference type="RefSeq" id="WP_190892516.1">
    <property type="nucleotide sequence ID" value="NZ_JACWZY010000050.1"/>
</dbReference>
<name>A0A927AVR1_9BACT</name>
<evidence type="ECO:0000256" key="1">
    <source>
        <dbReference type="SAM" id="MobiDB-lite"/>
    </source>
</evidence>
<protein>
    <submittedName>
        <fullName evidence="3">Uncharacterized protein</fullName>
    </submittedName>
</protein>
<dbReference type="EMBL" id="JACWZY010000050">
    <property type="protein sequence ID" value="MBD2705259.1"/>
    <property type="molecule type" value="Genomic_DNA"/>
</dbReference>
<evidence type="ECO:0000313" key="4">
    <source>
        <dbReference type="Proteomes" id="UP000598820"/>
    </source>
</evidence>
<sequence length="96" mass="9914">MKKMLIMGAILLAALTSAQAQNKNTVPVTDGTTKNSGVGNGTNGSASPQGTSDAKGAVGADNGTSYGNQTTQPVSQTMSKESRKERKIKRKNKTNS</sequence>
<reference evidence="3" key="1">
    <citation type="submission" date="2020-09" db="EMBL/GenBank/DDBJ databases">
        <authorList>
            <person name="Kim M.K."/>
        </authorList>
    </citation>
    <scope>NUCLEOTIDE SEQUENCE</scope>
    <source>
        <strain evidence="3">BT702</strain>
    </source>
</reference>
<organism evidence="3 4">
    <name type="scientific">Spirosoma profusum</name>
    <dbReference type="NCBI Taxonomy" id="2771354"/>
    <lineage>
        <taxon>Bacteria</taxon>
        <taxon>Pseudomonadati</taxon>
        <taxon>Bacteroidota</taxon>
        <taxon>Cytophagia</taxon>
        <taxon>Cytophagales</taxon>
        <taxon>Cytophagaceae</taxon>
        <taxon>Spirosoma</taxon>
    </lineage>
</organism>
<feature type="region of interest" description="Disordered" evidence="1">
    <location>
        <begin position="19"/>
        <end position="96"/>
    </location>
</feature>
<proteinExistence type="predicted"/>
<feature type="signal peptide" evidence="2">
    <location>
        <begin position="1"/>
        <end position="20"/>
    </location>
</feature>
<evidence type="ECO:0000256" key="2">
    <source>
        <dbReference type="SAM" id="SignalP"/>
    </source>
</evidence>
<feature type="compositionally biased region" description="Polar residues" evidence="1">
    <location>
        <begin position="19"/>
        <end position="52"/>
    </location>
</feature>
<dbReference type="Proteomes" id="UP000598820">
    <property type="component" value="Unassembled WGS sequence"/>
</dbReference>
<evidence type="ECO:0000313" key="3">
    <source>
        <dbReference type="EMBL" id="MBD2705259.1"/>
    </source>
</evidence>
<feature type="compositionally biased region" description="Polar residues" evidence="1">
    <location>
        <begin position="62"/>
        <end position="78"/>
    </location>
</feature>
<keyword evidence="4" id="KW-1185">Reference proteome</keyword>
<feature type="chain" id="PRO_5037196474" evidence="2">
    <location>
        <begin position="21"/>
        <end position="96"/>
    </location>
</feature>
<comment type="caution">
    <text evidence="3">The sequence shown here is derived from an EMBL/GenBank/DDBJ whole genome shotgun (WGS) entry which is preliminary data.</text>
</comment>
<accession>A0A927AVR1</accession>
<keyword evidence="2" id="KW-0732">Signal</keyword>
<feature type="compositionally biased region" description="Basic residues" evidence="1">
    <location>
        <begin position="85"/>
        <end position="96"/>
    </location>
</feature>
<dbReference type="AlphaFoldDB" id="A0A927AVR1"/>
<gene>
    <name evidence="3" type="ORF">IC229_31870</name>
</gene>